<evidence type="ECO:0000313" key="1">
    <source>
        <dbReference type="EMBL" id="KAI4343949.1"/>
    </source>
</evidence>
<dbReference type="EMBL" id="CM039430">
    <property type="protein sequence ID" value="KAI4343949.1"/>
    <property type="molecule type" value="Genomic_DNA"/>
</dbReference>
<organism evidence="1 2">
    <name type="scientific">Bauhinia variegata</name>
    <name type="common">Purple orchid tree</name>
    <name type="synonym">Phanera variegata</name>
    <dbReference type="NCBI Taxonomy" id="167791"/>
    <lineage>
        <taxon>Eukaryota</taxon>
        <taxon>Viridiplantae</taxon>
        <taxon>Streptophyta</taxon>
        <taxon>Embryophyta</taxon>
        <taxon>Tracheophyta</taxon>
        <taxon>Spermatophyta</taxon>
        <taxon>Magnoliopsida</taxon>
        <taxon>eudicotyledons</taxon>
        <taxon>Gunneridae</taxon>
        <taxon>Pentapetalae</taxon>
        <taxon>rosids</taxon>
        <taxon>fabids</taxon>
        <taxon>Fabales</taxon>
        <taxon>Fabaceae</taxon>
        <taxon>Cercidoideae</taxon>
        <taxon>Cercideae</taxon>
        <taxon>Bauhiniinae</taxon>
        <taxon>Bauhinia</taxon>
    </lineage>
</organism>
<protein>
    <submittedName>
        <fullName evidence="1">Uncharacterized protein</fullName>
    </submittedName>
</protein>
<name>A0ACB9P575_BAUVA</name>
<gene>
    <name evidence="1" type="ORF">L6164_011236</name>
</gene>
<keyword evidence="2" id="KW-1185">Reference proteome</keyword>
<evidence type="ECO:0000313" key="2">
    <source>
        <dbReference type="Proteomes" id="UP000828941"/>
    </source>
</evidence>
<proteinExistence type="predicted"/>
<comment type="caution">
    <text evidence="1">The sequence shown here is derived from an EMBL/GenBank/DDBJ whole genome shotgun (WGS) entry which is preliminary data.</text>
</comment>
<sequence length="300" mass="34445">MSRSLHQATRASLPLPPIPSTNYQDLNSHFSLSKCNGFWYDTFLVVPSVLFVLYLAVHAKRNLKKLRKGVSHITISYYAFLWVVTLLNLSWCFLQAWQCSPGKDVAWNLLSLFTSSGMLCLEISFMAFLLKDNYMNEMEALAHTFFISGIIVIVDTLLKTIYVFGFGVPLFNHDVGSTHQIKWGLWIIHKLLLAVAYGFILFVHFSRWKEKLPPRPTFYNYVVVMFVFSAIALFACGLAGIGAGFGNWLYDLTVLCYHSLYLPFLYITLLADFFQEEDILLDNAYYSEMKDAGFFDADWE</sequence>
<dbReference type="Proteomes" id="UP000828941">
    <property type="component" value="Chromosome 5"/>
</dbReference>
<accession>A0ACB9P575</accession>
<reference evidence="1 2" key="1">
    <citation type="journal article" date="2022" name="DNA Res.">
        <title>Chromosomal-level genome assembly of the orchid tree Bauhinia variegata (Leguminosae; Cercidoideae) supports the allotetraploid origin hypothesis of Bauhinia.</title>
        <authorList>
            <person name="Zhong Y."/>
            <person name="Chen Y."/>
            <person name="Zheng D."/>
            <person name="Pang J."/>
            <person name="Liu Y."/>
            <person name="Luo S."/>
            <person name="Meng S."/>
            <person name="Qian L."/>
            <person name="Wei D."/>
            <person name="Dai S."/>
            <person name="Zhou R."/>
        </authorList>
    </citation>
    <scope>NUCLEOTIDE SEQUENCE [LARGE SCALE GENOMIC DNA]</scope>
    <source>
        <strain evidence="1">BV-YZ2020</strain>
    </source>
</reference>